<dbReference type="GO" id="GO:0005634">
    <property type="term" value="C:nucleus"/>
    <property type="evidence" value="ECO:0007669"/>
    <property type="project" value="TreeGrafter"/>
</dbReference>
<evidence type="ECO:0000313" key="5">
    <source>
        <dbReference type="RefSeq" id="XP_035866461.1"/>
    </source>
</evidence>
<dbReference type="Proteomes" id="UP000504628">
    <property type="component" value="Chromosome 10"/>
</dbReference>
<keyword evidence="4" id="KW-1185">Reference proteome</keyword>
<dbReference type="InterPro" id="IPR022168">
    <property type="entry name" value="GARIL-like_Rab2B-bd"/>
</dbReference>
<feature type="domain" description="Golgi associated RAB2 interactor protein-like Rab2B-binding" evidence="3">
    <location>
        <begin position="115"/>
        <end position="183"/>
    </location>
</feature>
<comment type="similarity">
    <text evidence="1">Belongs to the GARIN family.</text>
</comment>
<feature type="compositionally biased region" description="Acidic residues" evidence="2">
    <location>
        <begin position="195"/>
        <end position="204"/>
    </location>
</feature>
<dbReference type="Pfam" id="PF12480">
    <property type="entry name" value="GARIL_Rab2_bd"/>
    <property type="match status" value="1"/>
</dbReference>
<name>A0A7E6CHW2_9CHIR</name>
<evidence type="ECO:0000313" key="4">
    <source>
        <dbReference type="Proteomes" id="UP000504628"/>
    </source>
</evidence>
<proteinExistence type="inferred from homology"/>
<evidence type="ECO:0000256" key="1">
    <source>
        <dbReference type="ARBA" id="ARBA00038379"/>
    </source>
</evidence>
<dbReference type="PANTHER" id="PTHR22574:SF16">
    <property type="entry name" value="GOLGI ASSOCIATED RAB2 INTERACTOR FAMILY MEMBER 6"/>
    <property type="match status" value="1"/>
</dbReference>
<feature type="region of interest" description="Disordered" evidence="2">
    <location>
        <begin position="195"/>
        <end position="224"/>
    </location>
</feature>
<evidence type="ECO:0000256" key="2">
    <source>
        <dbReference type="SAM" id="MobiDB-lite"/>
    </source>
</evidence>
<accession>A0A7E6CHW2</accession>
<dbReference type="PANTHER" id="PTHR22574">
    <property type="match status" value="1"/>
</dbReference>
<dbReference type="AlphaFoldDB" id="A0A7E6CHW2"/>
<dbReference type="RefSeq" id="XP_035866461.1">
    <property type="nucleotide sequence ID" value="XM_036010568.1"/>
</dbReference>
<protein>
    <submittedName>
        <fullName evidence="5">Protein FAM71C-like</fullName>
    </submittedName>
</protein>
<dbReference type="InParanoid" id="A0A7E6CHW2"/>
<evidence type="ECO:0000259" key="3">
    <source>
        <dbReference type="Pfam" id="PF12480"/>
    </source>
</evidence>
<dbReference type="GeneID" id="114507251"/>
<dbReference type="KEGG" id="pdic:114507251"/>
<sequence>MKERHGWQGSARNRHLLPMFWGCMGKLQRQLRKGEFAMFKCIPIFESDFIQISKRGEPINVHNHVQMVTVGIAYTSYDIVIPDIMLLAEPADNCAVSAKHDRHTPGKGLKSENSLELTRLLPLKFVILSIHSHEKKQLCLKFATGRSFYLQLCPPSNARVDLFAHWEDLVFFLRPPVEAYSSTHAVPACETVDIPESETEDEQSPEVSFCRNSQRGSPMLQESNRRLSGCSLRLTGKHCMWKGSGQMSHYVSALPHGGGPKCF</sequence>
<organism evidence="4 5">
    <name type="scientific">Phyllostomus discolor</name>
    <name type="common">pale spear-nosed bat</name>
    <dbReference type="NCBI Taxonomy" id="89673"/>
    <lineage>
        <taxon>Eukaryota</taxon>
        <taxon>Metazoa</taxon>
        <taxon>Chordata</taxon>
        <taxon>Craniata</taxon>
        <taxon>Vertebrata</taxon>
        <taxon>Euteleostomi</taxon>
        <taxon>Mammalia</taxon>
        <taxon>Eutheria</taxon>
        <taxon>Laurasiatheria</taxon>
        <taxon>Chiroptera</taxon>
        <taxon>Yangochiroptera</taxon>
        <taxon>Phyllostomidae</taxon>
        <taxon>Phyllostominae</taxon>
        <taxon>Phyllostomus</taxon>
    </lineage>
</organism>
<reference evidence="5" key="1">
    <citation type="submission" date="2025-08" db="UniProtKB">
        <authorList>
            <consortium name="RefSeq"/>
        </authorList>
    </citation>
    <scope>IDENTIFICATION</scope>
    <source>
        <tissue evidence="5">Muscle</tissue>
    </source>
</reference>
<gene>
    <name evidence="5" type="primary">LOC114507251</name>
</gene>
<feature type="compositionally biased region" description="Polar residues" evidence="2">
    <location>
        <begin position="210"/>
        <end position="222"/>
    </location>
</feature>
<dbReference type="OrthoDB" id="9942703at2759"/>